<dbReference type="STRING" id="319236.BST91_10700"/>
<accession>A0A090PYY0</accession>
<gene>
    <name evidence="2" type="ORF">JCM19294_2826</name>
</gene>
<reference evidence="2" key="1">
    <citation type="journal article" date="2014" name="Genome Announc.">
        <title>Draft Genome Sequences of Marine Flavobacterium Nonlabens Strains NR17, NR24, NR27, NR32, NR33, and Ara13.</title>
        <authorList>
            <person name="Nakanishi M."/>
            <person name="Meirelles P."/>
            <person name="Suzuki R."/>
            <person name="Takatani N."/>
            <person name="Mino S."/>
            <person name="Suda W."/>
            <person name="Oshima K."/>
            <person name="Hattori M."/>
            <person name="Ohkuma M."/>
            <person name="Hosokawa M."/>
            <person name="Miyashita K."/>
            <person name="Thompson F.L."/>
            <person name="Niwa A."/>
            <person name="Sawabe T."/>
            <person name="Sawabe T."/>
        </authorList>
    </citation>
    <scope>NUCLEOTIDE SEQUENCE [LARGE SCALE GENOMIC DNA]</scope>
    <source>
        <strain evidence="2">JCM 19294</strain>
    </source>
</reference>
<dbReference type="AlphaFoldDB" id="A0A090PYY0"/>
<evidence type="ECO:0000313" key="3">
    <source>
        <dbReference type="Proteomes" id="UP000029221"/>
    </source>
</evidence>
<keyword evidence="1" id="KW-0732">Signal</keyword>
<dbReference type="RefSeq" id="WP_042276967.1">
    <property type="nucleotide sequence ID" value="NZ_BBML01000001.1"/>
</dbReference>
<sequence>MKKIFFALIALAATVATAQEISGEATYLSKTKMDTSWMDENRNLTPEQRKRIEQNMKKMSEKTFTLTFNRNESMYKEEKELQTPGRGGRGWGNWMGTSMSGDKYKNLEEKVWLEERDMFGKQFLVTDSLHTIEWEITGEQRQIGQYPAIKAIGTKKNNSLDWSSFRRRQPRNAEEKKKDSIAMKEGRFEDVYEQADEIQVVAWFTPAIPVQHGPAEYGGLPGLILELNAGETTLLCSKVVMNPAEPEEIKKPKKGEVIKEEDYNELFTKKMQEMRQRFRGRGRRG</sequence>
<dbReference type="Proteomes" id="UP000029221">
    <property type="component" value="Unassembled WGS sequence"/>
</dbReference>
<protein>
    <recommendedName>
        <fullName evidence="4">GLPGLI family protein</fullName>
    </recommendedName>
</protein>
<dbReference type="EMBL" id="BBML01000001">
    <property type="protein sequence ID" value="GAK96044.1"/>
    <property type="molecule type" value="Genomic_DNA"/>
</dbReference>
<dbReference type="NCBIfam" id="TIGR01200">
    <property type="entry name" value="GLPGLI"/>
    <property type="match status" value="1"/>
</dbReference>
<evidence type="ECO:0008006" key="4">
    <source>
        <dbReference type="Google" id="ProtNLM"/>
    </source>
</evidence>
<comment type="caution">
    <text evidence="2">The sequence shown here is derived from an EMBL/GenBank/DDBJ whole genome shotgun (WGS) entry which is preliminary data.</text>
</comment>
<dbReference type="eggNOG" id="ENOG502Z8ZW">
    <property type="taxonomic scope" value="Bacteria"/>
</dbReference>
<proteinExistence type="predicted"/>
<evidence type="ECO:0000256" key="1">
    <source>
        <dbReference type="SAM" id="SignalP"/>
    </source>
</evidence>
<dbReference type="InterPro" id="IPR005901">
    <property type="entry name" value="GLPGLI"/>
</dbReference>
<feature type="chain" id="PRO_5001861383" description="GLPGLI family protein" evidence="1">
    <location>
        <begin position="19"/>
        <end position="285"/>
    </location>
</feature>
<evidence type="ECO:0000313" key="2">
    <source>
        <dbReference type="EMBL" id="GAK96044.1"/>
    </source>
</evidence>
<organism evidence="2 3">
    <name type="scientific">Nonlabens tegetincola</name>
    <dbReference type="NCBI Taxonomy" id="323273"/>
    <lineage>
        <taxon>Bacteria</taxon>
        <taxon>Pseudomonadati</taxon>
        <taxon>Bacteroidota</taxon>
        <taxon>Flavobacteriia</taxon>
        <taxon>Flavobacteriales</taxon>
        <taxon>Flavobacteriaceae</taxon>
        <taxon>Nonlabens</taxon>
    </lineage>
</organism>
<keyword evidence="3" id="KW-1185">Reference proteome</keyword>
<dbReference type="Pfam" id="PF09697">
    <property type="entry name" value="Porph_ging"/>
    <property type="match status" value="1"/>
</dbReference>
<name>A0A090PYY0_9FLAO</name>
<feature type="signal peptide" evidence="1">
    <location>
        <begin position="1"/>
        <end position="18"/>
    </location>
</feature>